<proteinExistence type="predicted"/>
<evidence type="ECO:0000256" key="1">
    <source>
        <dbReference type="SAM" id="SignalP"/>
    </source>
</evidence>
<dbReference type="PROSITE" id="PS51318">
    <property type="entry name" value="TAT"/>
    <property type="match status" value="1"/>
</dbReference>
<reference evidence="2 3" key="1">
    <citation type="submission" date="2017-03" db="EMBL/GenBank/DDBJ databases">
        <authorList>
            <person name="Afonso C.L."/>
            <person name="Miller P.J."/>
            <person name="Scott M.A."/>
            <person name="Spackman E."/>
            <person name="Goraichik I."/>
            <person name="Dimitrov K.M."/>
            <person name="Suarez D.L."/>
            <person name="Swayne D.E."/>
        </authorList>
    </citation>
    <scope>NUCLEOTIDE SEQUENCE [LARGE SCALE GENOMIC DNA]</scope>
    <source>
        <strain evidence="2 3">CECT 7023</strain>
    </source>
</reference>
<dbReference type="RefSeq" id="WP_085879712.1">
    <property type="nucleotide sequence ID" value="NZ_FWFZ01000015.1"/>
</dbReference>
<evidence type="ECO:0000313" key="3">
    <source>
        <dbReference type="Proteomes" id="UP000193900"/>
    </source>
</evidence>
<organism evidence="2 3">
    <name type="scientific">Roseisalinus antarcticus</name>
    <dbReference type="NCBI Taxonomy" id="254357"/>
    <lineage>
        <taxon>Bacteria</taxon>
        <taxon>Pseudomonadati</taxon>
        <taxon>Pseudomonadota</taxon>
        <taxon>Alphaproteobacteria</taxon>
        <taxon>Rhodobacterales</taxon>
        <taxon>Roseobacteraceae</taxon>
        <taxon>Roseisalinus</taxon>
    </lineage>
</organism>
<keyword evidence="3" id="KW-1185">Reference proteome</keyword>
<gene>
    <name evidence="2" type="ORF">ROA7023_02900</name>
</gene>
<dbReference type="AlphaFoldDB" id="A0A1Y5TEE1"/>
<accession>A0A1Y5TEE1</accession>
<dbReference type="SUPFAM" id="SSF53850">
    <property type="entry name" value="Periplasmic binding protein-like II"/>
    <property type="match status" value="1"/>
</dbReference>
<dbReference type="InterPro" id="IPR006311">
    <property type="entry name" value="TAT_signal"/>
</dbReference>
<dbReference type="OrthoDB" id="174578at2"/>
<protein>
    <recommendedName>
        <fullName evidence="4">NMT1/THI5 like protein</fullName>
    </recommendedName>
</protein>
<evidence type="ECO:0000313" key="2">
    <source>
        <dbReference type="EMBL" id="SLN61996.1"/>
    </source>
</evidence>
<evidence type="ECO:0008006" key="4">
    <source>
        <dbReference type="Google" id="ProtNLM"/>
    </source>
</evidence>
<keyword evidence="1" id="KW-0732">Signal</keyword>
<dbReference type="EMBL" id="FWFZ01000015">
    <property type="protein sequence ID" value="SLN61996.1"/>
    <property type="molecule type" value="Genomic_DNA"/>
</dbReference>
<feature type="chain" id="PRO_5013323186" description="NMT1/THI5 like protein" evidence="1">
    <location>
        <begin position="28"/>
        <end position="442"/>
    </location>
</feature>
<feature type="signal peptide" evidence="1">
    <location>
        <begin position="1"/>
        <end position="27"/>
    </location>
</feature>
<dbReference type="Proteomes" id="UP000193900">
    <property type="component" value="Unassembled WGS sequence"/>
</dbReference>
<name>A0A1Y5TEE1_9RHOB</name>
<sequence>MFTYTKPQMLDRRRMLRLLGGSVAAPAALNLLPGTVGQALALAPEIPAVTARFSMVSYTNHTWPIIGVRNGYFDEVGIDLDPADGRIVFENQTVPLLDNDEVDISTIFVGVLTPALDKIINIKPFLIHSYWQGNTILTGPDSGFKTLDDFVDEGHEFLEAAKLTVDQLRGQKLTVPPTISTRPWLEFVYAFGDMTLEDSELVSLEDPNAVQLAVSGGVPFSSPAGAVQIYQLQFQANWRPLISTRQMVRLATGEGAEVVKKLLNFDGFAATTDYIDANRDAIHRFNSVMYRTTADIFGPNQMAELNKQVPYVNAANGSSLDADAIKFIFEELDPFFTWEAQERIWTDPDYALNYVNVYRDQIEKFIADGAIAPGEYDLDELFVAKEFWQEAVELKARAAMLAVEADQAGLSGDKLVLAEAGKSWATKYNFLDAVRFLEASLT</sequence>